<dbReference type="InterPro" id="IPR050121">
    <property type="entry name" value="Cytochrome_P450_monoxygenase"/>
</dbReference>
<dbReference type="PRINTS" id="PR00385">
    <property type="entry name" value="P450"/>
</dbReference>
<evidence type="ECO:0000313" key="10">
    <source>
        <dbReference type="Proteomes" id="UP000827724"/>
    </source>
</evidence>
<dbReference type="PROSITE" id="PS00086">
    <property type="entry name" value="CYTOCHROME_P450"/>
    <property type="match status" value="1"/>
</dbReference>
<comment type="caution">
    <text evidence="9">The sequence shown here is derived from an EMBL/GenBank/DDBJ whole genome shotgun (WGS) entry which is preliminary data.</text>
</comment>
<feature type="binding site" description="axial binding residue" evidence="7">
    <location>
        <position position="520"/>
    </location>
    <ligand>
        <name>heme</name>
        <dbReference type="ChEBI" id="CHEBI:30413"/>
    </ligand>
    <ligandPart>
        <name>Fe</name>
        <dbReference type="ChEBI" id="CHEBI:18248"/>
    </ligandPart>
</feature>
<accession>A0A9P8QIG7</accession>
<keyword evidence="6 8" id="KW-0503">Monooxygenase</keyword>
<name>A0A9P8QIG7_9HYPO</name>
<keyword evidence="8" id="KW-0560">Oxidoreductase</keyword>
<protein>
    <recommendedName>
        <fullName evidence="11">Cytochrome P450 monooxygenase</fullName>
    </recommendedName>
</protein>
<keyword evidence="4 7" id="KW-0479">Metal-binding</keyword>
<dbReference type="InterPro" id="IPR001128">
    <property type="entry name" value="Cyt_P450"/>
</dbReference>
<evidence type="ECO:0000256" key="7">
    <source>
        <dbReference type="PIRSR" id="PIRSR602403-1"/>
    </source>
</evidence>
<dbReference type="GO" id="GO:0020037">
    <property type="term" value="F:heme binding"/>
    <property type="evidence" value="ECO:0007669"/>
    <property type="project" value="InterPro"/>
</dbReference>
<evidence type="ECO:0000256" key="5">
    <source>
        <dbReference type="ARBA" id="ARBA00023004"/>
    </source>
</evidence>
<dbReference type="PANTHER" id="PTHR24305:SF232">
    <property type="entry name" value="P450, PUTATIVE (EUROFUNG)-RELATED"/>
    <property type="match status" value="1"/>
</dbReference>
<keyword evidence="5 7" id="KW-0408">Iron</keyword>
<evidence type="ECO:0000256" key="6">
    <source>
        <dbReference type="ARBA" id="ARBA00023033"/>
    </source>
</evidence>
<dbReference type="GO" id="GO:0016705">
    <property type="term" value="F:oxidoreductase activity, acting on paired donors, with incorporation or reduction of molecular oxygen"/>
    <property type="evidence" value="ECO:0007669"/>
    <property type="project" value="InterPro"/>
</dbReference>
<comment type="similarity">
    <text evidence="2 8">Belongs to the cytochrome P450 family.</text>
</comment>
<dbReference type="EMBL" id="JAIWOZ010000004">
    <property type="protein sequence ID" value="KAH6605821.1"/>
    <property type="molecule type" value="Genomic_DNA"/>
</dbReference>
<dbReference type="PANTHER" id="PTHR24305">
    <property type="entry name" value="CYTOCHROME P450"/>
    <property type="match status" value="1"/>
</dbReference>
<evidence type="ECO:0000256" key="8">
    <source>
        <dbReference type="RuleBase" id="RU000461"/>
    </source>
</evidence>
<gene>
    <name evidence="9" type="ORF">Trco_004974</name>
</gene>
<dbReference type="OrthoDB" id="1470350at2759"/>
<dbReference type="GO" id="GO:0005506">
    <property type="term" value="F:iron ion binding"/>
    <property type="evidence" value="ECO:0007669"/>
    <property type="project" value="InterPro"/>
</dbReference>
<organism evidence="9 10">
    <name type="scientific">Trichoderma cornu-damae</name>
    <dbReference type="NCBI Taxonomy" id="654480"/>
    <lineage>
        <taxon>Eukaryota</taxon>
        <taxon>Fungi</taxon>
        <taxon>Dikarya</taxon>
        <taxon>Ascomycota</taxon>
        <taxon>Pezizomycotina</taxon>
        <taxon>Sordariomycetes</taxon>
        <taxon>Hypocreomycetidae</taxon>
        <taxon>Hypocreales</taxon>
        <taxon>Hypocreaceae</taxon>
        <taxon>Trichoderma</taxon>
    </lineage>
</organism>
<evidence type="ECO:0008006" key="11">
    <source>
        <dbReference type="Google" id="ProtNLM"/>
    </source>
</evidence>
<dbReference type="AlphaFoldDB" id="A0A9P8QIG7"/>
<dbReference type="Proteomes" id="UP000827724">
    <property type="component" value="Unassembled WGS sequence"/>
</dbReference>
<evidence type="ECO:0000256" key="3">
    <source>
        <dbReference type="ARBA" id="ARBA00022617"/>
    </source>
</evidence>
<evidence type="ECO:0000313" key="9">
    <source>
        <dbReference type="EMBL" id="KAH6605821.1"/>
    </source>
</evidence>
<reference evidence="9" key="1">
    <citation type="submission" date="2021-08" db="EMBL/GenBank/DDBJ databases">
        <title>Chromosome-Level Trichoderma cornu-damae using Hi-C Data.</title>
        <authorList>
            <person name="Kim C.S."/>
        </authorList>
    </citation>
    <scope>NUCLEOTIDE SEQUENCE</scope>
    <source>
        <strain evidence="9">KA19-0412C</strain>
    </source>
</reference>
<dbReference type="InterPro" id="IPR002403">
    <property type="entry name" value="Cyt_P450_E_grp-IV"/>
</dbReference>
<dbReference type="SUPFAM" id="SSF48264">
    <property type="entry name" value="Cytochrome P450"/>
    <property type="match status" value="1"/>
</dbReference>
<comment type="cofactor">
    <cofactor evidence="1 7">
        <name>heme</name>
        <dbReference type="ChEBI" id="CHEBI:30413"/>
    </cofactor>
</comment>
<evidence type="ECO:0000256" key="1">
    <source>
        <dbReference type="ARBA" id="ARBA00001971"/>
    </source>
</evidence>
<dbReference type="PRINTS" id="PR00465">
    <property type="entry name" value="EP450IV"/>
</dbReference>
<dbReference type="InterPro" id="IPR017972">
    <property type="entry name" value="Cyt_P450_CS"/>
</dbReference>
<dbReference type="Pfam" id="PF00067">
    <property type="entry name" value="p450"/>
    <property type="match status" value="2"/>
</dbReference>
<dbReference type="Gene3D" id="1.10.630.10">
    <property type="entry name" value="Cytochrome P450"/>
    <property type="match status" value="1"/>
</dbReference>
<evidence type="ECO:0000256" key="2">
    <source>
        <dbReference type="ARBA" id="ARBA00010617"/>
    </source>
</evidence>
<keyword evidence="3 7" id="KW-0349">Heme</keyword>
<evidence type="ECO:0000256" key="4">
    <source>
        <dbReference type="ARBA" id="ARBA00022723"/>
    </source>
</evidence>
<dbReference type="GO" id="GO:0004497">
    <property type="term" value="F:monooxygenase activity"/>
    <property type="evidence" value="ECO:0007669"/>
    <property type="project" value="UniProtKB-KW"/>
</dbReference>
<sequence>MALLWVDLNISPLFVAALVAAVLLYELYSAALPKPLPGIPYNAESAQKFLGDVPLFKKARYRRQWIWSQPREHRAPVSQAFLFPFRRPTVIVTDYREIVDICSRRTKEFDRGTRTKECIGVVAPKFHFTMQTADPQFKSNKKLIRDLMSPKFLNQVSAPRTYEKATALVDLWNVKASKACGRPFSAGNDLYSATLDMICGVSFGMEDAKSALRHETAHALATNPTFSRVKGGPACFPSAPAIPELEALFDIPEMVSIAQGSPFPSFSQFLALLNPRHARAHWNRKTLIMRQIDRSLQRLLLAGAEGCENALDQLLWREMNAAKEAERLPDYYSPAIRDEIIGYLLAGHDTTAATLSWWVKYMTSYQSVQGRLRDALRQAHSKARQASRLPTMKEICETSVPYLDAVVEETLRYASVATLIVRTSTCDTQILGYQIPKGTDVLLPITGPSMTEPALPIREISRSLESQESKDQIPYWGEDVSQFKPERWLKLAKSADESGEVVFDQHAGPNLAFSAGPRQCFGKRLAYMKLRTVMTLLIWNFEFQPLDQALNSPDIIERLVNLPKDCYVKLARV</sequence>
<keyword evidence="10" id="KW-1185">Reference proteome</keyword>
<proteinExistence type="inferred from homology"/>
<dbReference type="InterPro" id="IPR036396">
    <property type="entry name" value="Cyt_P450_sf"/>
</dbReference>